<evidence type="ECO:0000313" key="1">
    <source>
        <dbReference type="EMBL" id="MBW0583579.1"/>
    </source>
</evidence>
<dbReference type="GO" id="GO:0003676">
    <property type="term" value="F:nucleic acid binding"/>
    <property type="evidence" value="ECO:0007669"/>
    <property type="project" value="InterPro"/>
</dbReference>
<dbReference type="Gene3D" id="3.30.420.10">
    <property type="entry name" value="Ribonuclease H-like superfamily/Ribonuclease H"/>
    <property type="match status" value="1"/>
</dbReference>
<reference evidence="1" key="1">
    <citation type="submission" date="2021-03" db="EMBL/GenBank/DDBJ databases">
        <title>Draft genome sequence of rust myrtle Austropuccinia psidii MF-1, a brazilian biotype.</title>
        <authorList>
            <person name="Quecine M.C."/>
            <person name="Pachon D.M.R."/>
            <person name="Bonatelli M.L."/>
            <person name="Correr F.H."/>
            <person name="Franceschini L.M."/>
            <person name="Leite T.F."/>
            <person name="Margarido G.R.A."/>
            <person name="Almeida C.A."/>
            <person name="Ferrarezi J.A."/>
            <person name="Labate C.A."/>
        </authorList>
    </citation>
    <scope>NUCLEOTIDE SEQUENCE</scope>
    <source>
        <strain evidence="1">MF-1</strain>
    </source>
</reference>
<sequence length="99" mass="11508">MIQTLEDMFRGFRAYVMELQDCDVFTHYWSTLLPELELEYKTSVHASTNQTPAALEKVYDPRLPQDSLKKDLVDLHPTAGSFKGMLDKDRKHAIRCMDD</sequence>
<name>A0A9Q3Q349_9BASI</name>
<protein>
    <submittedName>
        <fullName evidence="1">Uncharacterized protein</fullName>
    </submittedName>
</protein>
<dbReference type="OrthoDB" id="2595244at2759"/>
<comment type="caution">
    <text evidence="1">The sequence shown here is derived from an EMBL/GenBank/DDBJ whole genome shotgun (WGS) entry which is preliminary data.</text>
</comment>
<dbReference type="EMBL" id="AVOT02115525">
    <property type="protein sequence ID" value="MBW0583579.1"/>
    <property type="molecule type" value="Genomic_DNA"/>
</dbReference>
<evidence type="ECO:0000313" key="2">
    <source>
        <dbReference type="Proteomes" id="UP000765509"/>
    </source>
</evidence>
<dbReference type="InterPro" id="IPR036397">
    <property type="entry name" value="RNaseH_sf"/>
</dbReference>
<gene>
    <name evidence="1" type="ORF">O181_123294</name>
</gene>
<proteinExistence type="predicted"/>
<dbReference type="AlphaFoldDB" id="A0A9Q3Q349"/>
<organism evidence="1 2">
    <name type="scientific">Austropuccinia psidii MF-1</name>
    <dbReference type="NCBI Taxonomy" id="1389203"/>
    <lineage>
        <taxon>Eukaryota</taxon>
        <taxon>Fungi</taxon>
        <taxon>Dikarya</taxon>
        <taxon>Basidiomycota</taxon>
        <taxon>Pucciniomycotina</taxon>
        <taxon>Pucciniomycetes</taxon>
        <taxon>Pucciniales</taxon>
        <taxon>Sphaerophragmiaceae</taxon>
        <taxon>Austropuccinia</taxon>
    </lineage>
</organism>
<accession>A0A9Q3Q349</accession>
<keyword evidence="2" id="KW-1185">Reference proteome</keyword>
<dbReference type="Proteomes" id="UP000765509">
    <property type="component" value="Unassembled WGS sequence"/>
</dbReference>